<organism evidence="1 2">
    <name type="scientific">Cichorium intybus</name>
    <name type="common">Chicory</name>
    <dbReference type="NCBI Taxonomy" id="13427"/>
    <lineage>
        <taxon>Eukaryota</taxon>
        <taxon>Viridiplantae</taxon>
        <taxon>Streptophyta</taxon>
        <taxon>Embryophyta</taxon>
        <taxon>Tracheophyta</taxon>
        <taxon>Spermatophyta</taxon>
        <taxon>Magnoliopsida</taxon>
        <taxon>eudicotyledons</taxon>
        <taxon>Gunneridae</taxon>
        <taxon>Pentapetalae</taxon>
        <taxon>asterids</taxon>
        <taxon>campanulids</taxon>
        <taxon>Asterales</taxon>
        <taxon>Asteraceae</taxon>
        <taxon>Cichorioideae</taxon>
        <taxon>Cichorieae</taxon>
        <taxon>Cichoriinae</taxon>
        <taxon>Cichorium</taxon>
    </lineage>
</organism>
<protein>
    <submittedName>
        <fullName evidence="1">Uncharacterized protein</fullName>
    </submittedName>
</protein>
<reference evidence="2" key="1">
    <citation type="journal article" date="2022" name="Mol. Ecol. Resour.">
        <title>The genomes of chicory, endive, great burdock and yacon provide insights into Asteraceae palaeo-polyploidization history and plant inulin production.</title>
        <authorList>
            <person name="Fan W."/>
            <person name="Wang S."/>
            <person name="Wang H."/>
            <person name="Wang A."/>
            <person name="Jiang F."/>
            <person name="Liu H."/>
            <person name="Zhao H."/>
            <person name="Xu D."/>
            <person name="Zhang Y."/>
        </authorList>
    </citation>
    <scope>NUCLEOTIDE SEQUENCE [LARGE SCALE GENOMIC DNA]</scope>
    <source>
        <strain evidence="2">cv. Punajuju</strain>
    </source>
</reference>
<evidence type="ECO:0000313" key="2">
    <source>
        <dbReference type="Proteomes" id="UP001055811"/>
    </source>
</evidence>
<dbReference type="Proteomes" id="UP001055811">
    <property type="component" value="Linkage Group LG07"/>
</dbReference>
<accession>A0ACB9AG46</accession>
<dbReference type="EMBL" id="CM042015">
    <property type="protein sequence ID" value="KAI3709199.1"/>
    <property type="molecule type" value="Genomic_DNA"/>
</dbReference>
<comment type="caution">
    <text evidence="1">The sequence shown here is derived from an EMBL/GenBank/DDBJ whole genome shotgun (WGS) entry which is preliminary data.</text>
</comment>
<sequence>MEGERIDGDDGGKGGVKRQCFWGISYPFFFLINIGTHIIEEISTKMPAEKPNMSANRLCFLELELVKSANPFSIYVLCPSTTHGGGEGNTMKGRDRGFEDGDGKRSRAEWHQEL</sequence>
<name>A0ACB9AG46_CICIN</name>
<keyword evidence="2" id="KW-1185">Reference proteome</keyword>
<proteinExistence type="predicted"/>
<gene>
    <name evidence="1" type="ORF">L2E82_38958</name>
</gene>
<evidence type="ECO:0000313" key="1">
    <source>
        <dbReference type="EMBL" id="KAI3709199.1"/>
    </source>
</evidence>
<reference evidence="1 2" key="2">
    <citation type="journal article" date="2022" name="Mol. Ecol. Resour.">
        <title>The genomes of chicory, endive, great burdock and yacon provide insights into Asteraceae paleo-polyploidization history and plant inulin production.</title>
        <authorList>
            <person name="Fan W."/>
            <person name="Wang S."/>
            <person name="Wang H."/>
            <person name="Wang A."/>
            <person name="Jiang F."/>
            <person name="Liu H."/>
            <person name="Zhao H."/>
            <person name="Xu D."/>
            <person name="Zhang Y."/>
        </authorList>
    </citation>
    <scope>NUCLEOTIDE SEQUENCE [LARGE SCALE GENOMIC DNA]</scope>
    <source>
        <strain evidence="2">cv. Punajuju</strain>
        <tissue evidence="1">Leaves</tissue>
    </source>
</reference>